<sequence>MYKDRYDMITVLGATATGKTSLGTLVAHKLNGEVISADSRQVYRGMDIGTGKDLEDYTVDGVEVPYHLIDILDAGEQYNVFEYQKDFKSVYENMRSNNIFPVLCGGSGMYIEAVLKGYQLAQVPVNQELRDSLQEMSLQELTDRLSALKRVHNNSDIENKKRVIRAIEIEEYTVEHPDLDLSFPKINSLIVGIDFSREERRERITQRLHQRLEEGMIEEVKGLIDSGVAPESLIYYGLEYKFITEYLIGKITRQRLVDGLNVAIHQFAKRQMTWYRRMEKNGFEIHWIDGHLPLEQKCDRVLSFLK</sequence>
<name>A0AC61NFY3_9BACT</name>
<gene>
    <name evidence="1" type="primary">miaA</name>
    <name evidence="1" type="ORF">K4L44_11120</name>
</gene>
<dbReference type="EMBL" id="CP081303">
    <property type="protein sequence ID" value="QZE13140.1"/>
    <property type="molecule type" value="Genomic_DNA"/>
</dbReference>
<keyword evidence="2" id="KW-1185">Reference proteome</keyword>
<protein>
    <submittedName>
        <fullName evidence="1">tRNA (Adenosine(37)-N6)-dimethylallyltransferase MiaA</fullName>
        <ecNumber evidence="1">2.5.1.75</ecNumber>
    </submittedName>
</protein>
<reference evidence="1" key="1">
    <citation type="submission" date="2021-08" db="EMBL/GenBank/DDBJ databases">
        <title>Novel anaerobic bacterium isolated from sea squirt in East Sea, Republic of Korea.</title>
        <authorList>
            <person name="Nguyen T.H."/>
            <person name="Li Z."/>
            <person name="Lee Y.-J."/>
            <person name="Ko J."/>
            <person name="Kim S.-G."/>
        </authorList>
    </citation>
    <scope>NUCLEOTIDE SEQUENCE</scope>
    <source>
        <strain evidence="1">KCTC 25031</strain>
    </source>
</reference>
<evidence type="ECO:0000313" key="1">
    <source>
        <dbReference type="EMBL" id="QZE13140.1"/>
    </source>
</evidence>
<proteinExistence type="predicted"/>
<evidence type="ECO:0000313" key="2">
    <source>
        <dbReference type="Proteomes" id="UP000826212"/>
    </source>
</evidence>
<accession>A0AC61NFY3</accession>
<keyword evidence="1" id="KW-0808">Transferase</keyword>
<dbReference type="EC" id="2.5.1.75" evidence="1"/>
<organism evidence="1 2">
    <name type="scientific">Halosquirtibacter laminarini</name>
    <dbReference type="NCBI Taxonomy" id="3374600"/>
    <lineage>
        <taxon>Bacteria</taxon>
        <taxon>Pseudomonadati</taxon>
        <taxon>Bacteroidota</taxon>
        <taxon>Bacteroidia</taxon>
        <taxon>Marinilabiliales</taxon>
        <taxon>Prolixibacteraceae</taxon>
        <taxon>Halosquirtibacter</taxon>
    </lineage>
</organism>
<dbReference type="Proteomes" id="UP000826212">
    <property type="component" value="Chromosome"/>
</dbReference>